<keyword evidence="2" id="KW-1185">Reference proteome</keyword>
<evidence type="ECO:0000313" key="2">
    <source>
        <dbReference type="Proteomes" id="UP000647339"/>
    </source>
</evidence>
<gene>
    <name evidence="1" type="ORF">GCM10011339_23330</name>
</gene>
<evidence type="ECO:0000313" key="1">
    <source>
        <dbReference type="EMBL" id="GGF34410.1"/>
    </source>
</evidence>
<name>A0ABQ1V1F4_9BACT</name>
<comment type="caution">
    <text evidence="1">The sequence shown here is derived from an EMBL/GenBank/DDBJ whole genome shotgun (WGS) entry which is preliminary data.</text>
</comment>
<organism evidence="1 2">
    <name type="scientific">Echinicola rosea</name>
    <dbReference type="NCBI Taxonomy" id="1807691"/>
    <lineage>
        <taxon>Bacteria</taxon>
        <taxon>Pseudomonadati</taxon>
        <taxon>Bacteroidota</taxon>
        <taxon>Cytophagia</taxon>
        <taxon>Cytophagales</taxon>
        <taxon>Cyclobacteriaceae</taxon>
        <taxon>Echinicola</taxon>
    </lineage>
</organism>
<proteinExistence type="predicted"/>
<dbReference type="Proteomes" id="UP000647339">
    <property type="component" value="Unassembled WGS sequence"/>
</dbReference>
<sequence>MDNMIHKIVENLYNDKDFSNMQKLFSFFSIRDKETLKYRTLDTEAGFEEILTREIGNTRNIDAIEPIREKLKIWLVSLTKEREKGGKSRCSVLEVKTNQEGTTSLVRVDTGKKYHELTGHFFDWLDGLNSEVNSKPRPINKHEHLKTFDDLFPAGKADAYITILKKETWQGGMGRLVDVNDVWIGIKEAGMVYLEELKKANVISVPMSTATKLMQTKFKGFKDPKKKIDPTDKSHMANLFREPFKAIINSIKNS</sequence>
<reference evidence="2" key="1">
    <citation type="journal article" date="2019" name="Int. J. Syst. Evol. Microbiol.">
        <title>The Global Catalogue of Microorganisms (GCM) 10K type strain sequencing project: providing services to taxonomists for standard genome sequencing and annotation.</title>
        <authorList>
            <consortium name="The Broad Institute Genomics Platform"/>
            <consortium name="The Broad Institute Genome Sequencing Center for Infectious Disease"/>
            <person name="Wu L."/>
            <person name="Ma J."/>
        </authorList>
    </citation>
    <scope>NUCLEOTIDE SEQUENCE [LARGE SCALE GENOMIC DNA]</scope>
    <source>
        <strain evidence="2">CGMCC 1.15407</strain>
    </source>
</reference>
<accession>A0ABQ1V1F4</accession>
<protein>
    <submittedName>
        <fullName evidence="1">Uncharacterized protein</fullName>
    </submittedName>
</protein>
<dbReference type="EMBL" id="BMIU01000010">
    <property type="protein sequence ID" value="GGF34410.1"/>
    <property type="molecule type" value="Genomic_DNA"/>
</dbReference>